<dbReference type="Pfam" id="PF04149">
    <property type="entry name" value="DUF397"/>
    <property type="match status" value="1"/>
</dbReference>
<dbReference type="AlphaFoldDB" id="A0A0K9XBT1"/>
<dbReference type="STRING" id="1678637.AC230_25780"/>
<gene>
    <name evidence="2" type="ORF">AC230_25780</name>
</gene>
<keyword evidence="3" id="KW-1185">Reference proteome</keyword>
<organism evidence="2 3">
    <name type="scientific">Streptomyces caatingaensis</name>
    <dbReference type="NCBI Taxonomy" id="1678637"/>
    <lineage>
        <taxon>Bacteria</taxon>
        <taxon>Bacillati</taxon>
        <taxon>Actinomycetota</taxon>
        <taxon>Actinomycetes</taxon>
        <taxon>Kitasatosporales</taxon>
        <taxon>Streptomycetaceae</taxon>
        <taxon>Streptomyces</taxon>
    </lineage>
</organism>
<dbReference type="InterPro" id="IPR007278">
    <property type="entry name" value="DUF397"/>
</dbReference>
<comment type="caution">
    <text evidence="2">The sequence shown here is derived from an EMBL/GenBank/DDBJ whole genome shotgun (WGS) entry which is preliminary data.</text>
</comment>
<feature type="domain" description="DUF397" evidence="1">
    <location>
        <begin position="4"/>
        <end position="60"/>
    </location>
</feature>
<accession>A0A0K9XBT1</accession>
<proteinExistence type="predicted"/>
<evidence type="ECO:0000259" key="1">
    <source>
        <dbReference type="Pfam" id="PF04149"/>
    </source>
</evidence>
<protein>
    <recommendedName>
        <fullName evidence="1">DUF397 domain-containing protein</fullName>
    </recommendedName>
</protein>
<dbReference type="Proteomes" id="UP000037288">
    <property type="component" value="Unassembled WGS sequence"/>
</dbReference>
<sequence length="70" mass="7247">MRAAAWRKSSYSGGGGGGSDGCVEVIDDIPGMVPVRDSKSPHRTRLTFPAPSWAAFVARAAREGALSATV</sequence>
<evidence type="ECO:0000313" key="2">
    <source>
        <dbReference type="EMBL" id="KNB50112.1"/>
    </source>
</evidence>
<evidence type="ECO:0000313" key="3">
    <source>
        <dbReference type="Proteomes" id="UP000037288"/>
    </source>
</evidence>
<dbReference type="RefSeq" id="WP_049718657.1">
    <property type="nucleotide sequence ID" value="NZ_LFXA01000017.1"/>
</dbReference>
<reference evidence="3" key="1">
    <citation type="submission" date="2015-07" db="EMBL/GenBank/DDBJ databases">
        <title>Draft genome sequence of Streptomyces sp. CMAA 1322, a bacterium isolated from Caatinga biome, from dry forest semiarid of Brazil.</title>
        <authorList>
            <person name="Santos S.N."/>
            <person name="Gacesa R."/>
            <person name="Taketani R.G."/>
            <person name="Long P.F."/>
            <person name="Melo I.S."/>
        </authorList>
    </citation>
    <scope>NUCLEOTIDE SEQUENCE [LARGE SCALE GENOMIC DNA]</scope>
    <source>
        <strain evidence="3">CMAA 1322</strain>
    </source>
</reference>
<dbReference type="EMBL" id="LFXA01000017">
    <property type="protein sequence ID" value="KNB50112.1"/>
    <property type="molecule type" value="Genomic_DNA"/>
</dbReference>
<name>A0A0K9XBT1_9ACTN</name>